<keyword evidence="2" id="KW-0812">Transmembrane</keyword>
<keyword evidence="2" id="KW-0472">Membrane</keyword>
<proteinExistence type="predicted"/>
<organism evidence="4 5">
    <name type="scientific">Mycobacterium fragae</name>
    <dbReference type="NCBI Taxonomy" id="1260918"/>
    <lineage>
        <taxon>Bacteria</taxon>
        <taxon>Bacillati</taxon>
        <taxon>Actinomycetota</taxon>
        <taxon>Actinomycetes</taxon>
        <taxon>Mycobacteriales</taxon>
        <taxon>Mycobacteriaceae</taxon>
        <taxon>Mycobacterium</taxon>
    </lineage>
</organism>
<keyword evidence="5" id="KW-1185">Reference proteome</keyword>
<evidence type="ECO:0000313" key="4">
    <source>
        <dbReference type="EMBL" id="ORV64290.1"/>
    </source>
</evidence>
<accession>A0A1X1V5E7</accession>
<dbReference type="InterPro" id="IPR025403">
    <property type="entry name" value="TgpA-like_C"/>
</dbReference>
<dbReference type="RefSeq" id="WP_085194129.1">
    <property type="nucleotide sequence ID" value="NZ_JACKVI010000009.1"/>
</dbReference>
<dbReference type="STRING" id="1260918.AWC06_07020"/>
<evidence type="ECO:0000313" key="5">
    <source>
        <dbReference type="Proteomes" id="UP000194000"/>
    </source>
</evidence>
<evidence type="ECO:0000256" key="2">
    <source>
        <dbReference type="SAM" id="Phobius"/>
    </source>
</evidence>
<protein>
    <recommendedName>
        <fullName evidence="3">Protein-glutamine gamma-glutamyltransferase-like C-terminal domain-containing protein</fullName>
    </recommendedName>
</protein>
<feature type="domain" description="Protein-glutamine gamma-glutamyltransferase-like C-terminal" evidence="3">
    <location>
        <begin position="122"/>
        <end position="188"/>
    </location>
</feature>
<dbReference type="EMBL" id="LQOW01000004">
    <property type="protein sequence ID" value="ORV64290.1"/>
    <property type="molecule type" value="Genomic_DNA"/>
</dbReference>
<name>A0A1X1V5E7_9MYCO</name>
<feature type="region of interest" description="Disordered" evidence="1">
    <location>
        <begin position="197"/>
        <end position="218"/>
    </location>
</feature>
<feature type="transmembrane region" description="Helical" evidence="2">
    <location>
        <begin position="54"/>
        <end position="76"/>
    </location>
</feature>
<dbReference type="Pfam" id="PF13559">
    <property type="entry name" value="DUF4129"/>
    <property type="match status" value="1"/>
</dbReference>
<evidence type="ECO:0000259" key="3">
    <source>
        <dbReference type="Pfam" id="PF13559"/>
    </source>
</evidence>
<evidence type="ECO:0000256" key="1">
    <source>
        <dbReference type="SAM" id="MobiDB-lite"/>
    </source>
</evidence>
<feature type="compositionally biased region" description="Polar residues" evidence="1">
    <location>
        <begin position="205"/>
        <end position="218"/>
    </location>
</feature>
<reference evidence="4 5" key="1">
    <citation type="submission" date="2016-01" db="EMBL/GenBank/DDBJ databases">
        <title>The new phylogeny of the genus Mycobacterium.</title>
        <authorList>
            <person name="Tarcisio F."/>
            <person name="Conor M."/>
            <person name="Antonella G."/>
            <person name="Elisabetta G."/>
            <person name="Giulia F.S."/>
            <person name="Sara T."/>
            <person name="Anna F."/>
            <person name="Clotilde B."/>
            <person name="Roberto B."/>
            <person name="Veronica D.S."/>
            <person name="Fabio R."/>
            <person name="Monica P."/>
            <person name="Olivier J."/>
            <person name="Enrico T."/>
            <person name="Nicola S."/>
        </authorList>
    </citation>
    <scope>NUCLEOTIDE SEQUENCE [LARGE SCALE GENOMIC DNA]</scope>
    <source>
        <strain evidence="4 5">DSM 45731</strain>
    </source>
</reference>
<sequence length="218" mass="23759">MPAIDIDRDAAHDAAQRELAKPIYPKPSPTQRVHEWVDELLDRLVEKGSSVPGGWFTVTVLLILLVVAVVIAIRVARRTIRTQRGGDYQLFDAGELSASQHRRIAEGFAAEGNWASAIRHRLRAVARGLEETGILNPVPGRTANELARDAAASIPALASELSRAATVFNDVAYGQRTGTPQSYHVIVDLDDHLRFHSGAGRSPETDQQATVDSWASVQ</sequence>
<dbReference type="OrthoDB" id="3389322at2"/>
<dbReference type="AlphaFoldDB" id="A0A1X1V5E7"/>
<keyword evidence="2" id="KW-1133">Transmembrane helix</keyword>
<gene>
    <name evidence="4" type="ORF">AWC06_07020</name>
</gene>
<dbReference type="Proteomes" id="UP000194000">
    <property type="component" value="Unassembled WGS sequence"/>
</dbReference>
<comment type="caution">
    <text evidence="4">The sequence shown here is derived from an EMBL/GenBank/DDBJ whole genome shotgun (WGS) entry which is preliminary data.</text>
</comment>